<organism evidence="5 6">
    <name type="scientific">Orrella marina</name>
    <dbReference type="NCBI Taxonomy" id="2163011"/>
    <lineage>
        <taxon>Bacteria</taxon>
        <taxon>Pseudomonadati</taxon>
        <taxon>Pseudomonadota</taxon>
        <taxon>Betaproteobacteria</taxon>
        <taxon>Burkholderiales</taxon>
        <taxon>Alcaligenaceae</taxon>
        <taxon>Orrella</taxon>
    </lineage>
</organism>
<dbReference type="PROSITE" id="PS50043">
    <property type="entry name" value="HTH_LUXR_2"/>
    <property type="match status" value="1"/>
</dbReference>
<accession>A0A2R4XPZ3</accession>
<feature type="domain" description="HTH luxR-type" evidence="4">
    <location>
        <begin position="1"/>
        <end position="64"/>
    </location>
</feature>
<evidence type="ECO:0000256" key="2">
    <source>
        <dbReference type="ARBA" id="ARBA00023125"/>
    </source>
</evidence>
<dbReference type="PROSITE" id="PS00622">
    <property type="entry name" value="HTH_LUXR_1"/>
    <property type="match status" value="1"/>
</dbReference>
<dbReference type="PANTHER" id="PTHR44688:SF16">
    <property type="entry name" value="DNA-BINDING TRANSCRIPTIONAL ACTIVATOR DEVR_DOSR"/>
    <property type="match status" value="1"/>
</dbReference>
<name>A0A2R4XPZ3_9BURK</name>
<dbReference type="Pfam" id="PF00196">
    <property type="entry name" value="GerE"/>
    <property type="match status" value="1"/>
</dbReference>
<dbReference type="InterPro" id="IPR000792">
    <property type="entry name" value="Tscrpt_reg_LuxR_C"/>
</dbReference>
<evidence type="ECO:0000256" key="1">
    <source>
        <dbReference type="ARBA" id="ARBA00023015"/>
    </source>
</evidence>
<evidence type="ECO:0000259" key="4">
    <source>
        <dbReference type="PROSITE" id="PS50043"/>
    </source>
</evidence>
<dbReference type="PANTHER" id="PTHR44688">
    <property type="entry name" value="DNA-BINDING TRANSCRIPTIONAL ACTIVATOR DEVR_DOSR"/>
    <property type="match status" value="1"/>
</dbReference>
<dbReference type="OrthoDB" id="9774661at2"/>
<evidence type="ECO:0000313" key="5">
    <source>
        <dbReference type="EMBL" id="AWB35880.1"/>
    </source>
</evidence>
<dbReference type="InterPro" id="IPR016032">
    <property type="entry name" value="Sig_transdc_resp-reg_C-effctor"/>
</dbReference>
<dbReference type="Proteomes" id="UP000244571">
    <property type="component" value="Chromosome"/>
</dbReference>
<evidence type="ECO:0000313" key="6">
    <source>
        <dbReference type="Proteomes" id="UP000244571"/>
    </source>
</evidence>
<keyword evidence="3" id="KW-0804">Transcription</keyword>
<dbReference type="InterPro" id="IPR036388">
    <property type="entry name" value="WH-like_DNA-bd_sf"/>
</dbReference>
<dbReference type="AlphaFoldDB" id="A0A2R4XPZ3"/>
<dbReference type="Gene3D" id="1.10.10.10">
    <property type="entry name" value="Winged helix-like DNA-binding domain superfamily/Winged helix DNA-binding domain"/>
    <property type="match status" value="1"/>
</dbReference>
<dbReference type="GO" id="GO:0006355">
    <property type="term" value="P:regulation of DNA-templated transcription"/>
    <property type="evidence" value="ECO:0007669"/>
    <property type="project" value="InterPro"/>
</dbReference>
<dbReference type="CDD" id="cd06170">
    <property type="entry name" value="LuxR_C_like"/>
    <property type="match status" value="1"/>
</dbReference>
<evidence type="ECO:0000256" key="3">
    <source>
        <dbReference type="ARBA" id="ARBA00023163"/>
    </source>
</evidence>
<keyword evidence="1" id="KW-0805">Transcription regulation</keyword>
<protein>
    <submittedName>
        <fullName evidence="5">Helix-turn-helix transcriptional regulator</fullName>
    </submittedName>
</protein>
<dbReference type="KEGG" id="boz:DBV39_16500"/>
<dbReference type="RefSeq" id="WP_108623336.1">
    <property type="nucleotide sequence ID" value="NZ_CP028901.1"/>
</dbReference>
<keyword evidence="2" id="KW-0238">DNA-binding</keyword>
<dbReference type="GO" id="GO:0003677">
    <property type="term" value="F:DNA binding"/>
    <property type="evidence" value="ECO:0007669"/>
    <property type="project" value="UniProtKB-KW"/>
</dbReference>
<gene>
    <name evidence="5" type="ORF">DBV39_16500</name>
</gene>
<dbReference type="PRINTS" id="PR00038">
    <property type="entry name" value="HTHLUXR"/>
</dbReference>
<reference evidence="5 6" key="1">
    <citation type="submission" date="2018-04" db="EMBL/GenBank/DDBJ databases">
        <title>Bordetella sp. HZ20 isolated from seawater.</title>
        <authorList>
            <person name="Sun C."/>
        </authorList>
    </citation>
    <scope>NUCLEOTIDE SEQUENCE [LARGE SCALE GENOMIC DNA]</scope>
    <source>
        <strain evidence="5 6">HZ20</strain>
    </source>
</reference>
<dbReference type="SUPFAM" id="SSF46894">
    <property type="entry name" value="C-terminal effector domain of the bipartite response regulators"/>
    <property type="match status" value="1"/>
</dbReference>
<dbReference type="SMART" id="SM00421">
    <property type="entry name" value="HTH_LUXR"/>
    <property type="match status" value="1"/>
</dbReference>
<keyword evidence="6" id="KW-1185">Reference proteome</keyword>
<proteinExistence type="predicted"/>
<sequence length="76" mass="8529">MTKAPLSRRELQCLAWVSQGKTSWEIGTILGLSESTVNFHLRNASRKLNVYGRQACIAQAWKLGLLDPSIVEKETQ</sequence>
<dbReference type="EMBL" id="CP028901">
    <property type="protein sequence ID" value="AWB35880.1"/>
    <property type="molecule type" value="Genomic_DNA"/>
</dbReference>